<dbReference type="InParanoid" id="H1Z4B2"/>
<name>H1Z4B2_9EURY</name>
<evidence type="ECO:0000313" key="3">
    <source>
        <dbReference type="Proteomes" id="UP000005741"/>
    </source>
</evidence>
<dbReference type="RefSeq" id="WP_004079144.1">
    <property type="nucleotide sequence ID" value="NZ_CM001436.1"/>
</dbReference>
<dbReference type="InterPro" id="IPR004843">
    <property type="entry name" value="Calcineurin-like_PHP"/>
</dbReference>
<dbReference type="PANTHER" id="PTHR37523">
    <property type="entry name" value="METALLOPHOSPHOESTERASE"/>
    <property type="match status" value="1"/>
</dbReference>
<dbReference type="GO" id="GO:0016787">
    <property type="term" value="F:hydrolase activity"/>
    <property type="evidence" value="ECO:0007669"/>
    <property type="project" value="InterPro"/>
</dbReference>
<sequence length="213" mass="22995">MKKILVLTDLHGNYGKMEAFLELDPDFVVISGDLTEMGPSEPAIAMLDSIDVPCFVVPGNCDPKDILEHLEDSSAVSMHGTALDIGNITFVGLGGSNPTPFCTPFELQEEEIEEVLSSAEKRMRKNVHNILICHAPPFGTLDNVGENQVGSTALKEHMNNYDLICCGHIHDDPGVKETDGTVVVNPGPASEGRCAVVTLGDDAKDIRVELYSF</sequence>
<dbReference type="Proteomes" id="UP000005741">
    <property type="component" value="Chromosome"/>
</dbReference>
<reference evidence="2 3" key="1">
    <citation type="submission" date="2011-10" db="EMBL/GenBank/DDBJ databases">
        <title>The Improved High-Quality Draft genome of Methanoplanus limicola DSM 2279.</title>
        <authorList>
            <consortium name="US DOE Joint Genome Institute (JGI-PGF)"/>
            <person name="Lucas S."/>
            <person name="Copeland A."/>
            <person name="Lapidus A."/>
            <person name="Glavina del Rio T."/>
            <person name="Dalin E."/>
            <person name="Tice H."/>
            <person name="Bruce D."/>
            <person name="Goodwin L."/>
            <person name="Pitluck S."/>
            <person name="Peters L."/>
            <person name="Mikhailova N."/>
            <person name="Lu M."/>
            <person name="Kyrpides N."/>
            <person name="Mavromatis K."/>
            <person name="Ivanova N."/>
            <person name="Markowitz V."/>
            <person name="Cheng J.-F."/>
            <person name="Hugenholtz P."/>
            <person name="Woyke T."/>
            <person name="Wu D."/>
            <person name="Wirth R."/>
            <person name="Brambilla E.-M."/>
            <person name="Klenk H.-P."/>
            <person name="Eisen J.A."/>
        </authorList>
    </citation>
    <scope>NUCLEOTIDE SEQUENCE [LARGE SCALE GENOMIC DNA]</scope>
    <source>
        <strain evidence="2 3">DSM 2279</strain>
    </source>
</reference>
<evidence type="ECO:0000259" key="1">
    <source>
        <dbReference type="Pfam" id="PF00149"/>
    </source>
</evidence>
<protein>
    <submittedName>
        <fullName evidence="2">Metallophosphoesterase</fullName>
    </submittedName>
</protein>
<feature type="domain" description="Calcineurin-like phosphoesterase" evidence="1">
    <location>
        <begin position="3"/>
        <end position="171"/>
    </location>
</feature>
<dbReference type="EMBL" id="CM001436">
    <property type="protein sequence ID" value="EHQ36660.1"/>
    <property type="molecule type" value="Genomic_DNA"/>
</dbReference>
<organism evidence="2 3">
    <name type="scientific">Methanoplanus limicola DSM 2279</name>
    <dbReference type="NCBI Taxonomy" id="937775"/>
    <lineage>
        <taxon>Archaea</taxon>
        <taxon>Methanobacteriati</taxon>
        <taxon>Methanobacteriota</taxon>
        <taxon>Stenosarchaea group</taxon>
        <taxon>Methanomicrobia</taxon>
        <taxon>Methanomicrobiales</taxon>
        <taxon>Methanomicrobiaceae</taxon>
        <taxon>Methanoplanus</taxon>
    </lineage>
</organism>
<gene>
    <name evidence="2" type="ORF">Metlim_2619</name>
</gene>
<dbReference type="Gene3D" id="3.60.21.10">
    <property type="match status" value="1"/>
</dbReference>
<dbReference type="InterPro" id="IPR029052">
    <property type="entry name" value="Metallo-depent_PP-like"/>
</dbReference>
<accession>H1Z4B2</accession>
<dbReference type="OrthoDB" id="50367at2157"/>
<dbReference type="SUPFAM" id="SSF56300">
    <property type="entry name" value="Metallo-dependent phosphatases"/>
    <property type="match status" value="1"/>
</dbReference>
<dbReference type="Pfam" id="PF00149">
    <property type="entry name" value="Metallophos"/>
    <property type="match status" value="1"/>
</dbReference>
<dbReference type="PANTHER" id="PTHR37523:SF1">
    <property type="entry name" value="CALCINEURIN-LIKE PHOSPHOESTERASE DOMAIN-CONTAINING PROTEIN"/>
    <property type="match status" value="1"/>
</dbReference>
<proteinExistence type="predicted"/>
<evidence type="ECO:0000313" key="2">
    <source>
        <dbReference type="EMBL" id="EHQ36660.1"/>
    </source>
</evidence>
<dbReference type="AlphaFoldDB" id="H1Z4B2"/>
<dbReference type="STRING" id="937775.Metlim_2619"/>
<dbReference type="HOGENOM" id="CLU_041441_5_0_2"/>
<keyword evidence="3" id="KW-1185">Reference proteome</keyword>